<organism evidence="1 2">
    <name type="scientific">Pseudomonas plecoglossicida</name>
    <dbReference type="NCBI Taxonomy" id="70775"/>
    <lineage>
        <taxon>Bacteria</taxon>
        <taxon>Pseudomonadati</taxon>
        <taxon>Pseudomonadota</taxon>
        <taxon>Gammaproteobacteria</taxon>
        <taxon>Pseudomonadales</taxon>
        <taxon>Pseudomonadaceae</taxon>
        <taxon>Pseudomonas</taxon>
    </lineage>
</organism>
<sequence length="336" mass="37082">MVVNSSRVLTIWRALQGELTIPGWRSIDLFQTSTCLIKLARHSPSGHEAILIGFANAKLARTSLLPKGQGFRMERANLGESSGGRQWLAIVKQPSGCVDLFAAVVADITELLAATRDSSEDLLYQRLMGRVRGWQEFMRKGQEGLSNEAEQGLIGELCFINQLIESGIPTHSVIDGWKGPADGLHDFILGIGSIEVKSTIGKEGFPVRIASLDQLDDSRSSPLYLAGIRLGISDQGKTLTEYIANIRTTLQLDLAALTLFEKALHDAGYLDMHSEYYSRKFLPIELRMLLVDSNFPRLIPFNTPAAICWAQYEIDLSLIATEKLSLPEVLEKLGVI</sequence>
<dbReference type="Pfam" id="PF14390">
    <property type="entry name" value="DUF4420"/>
    <property type="match status" value="1"/>
</dbReference>
<reference evidence="1 2" key="1">
    <citation type="submission" date="2017-12" db="EMBL/GenBank/DDBJ databases">
        <title>Detection of the carbapenemase gene blaVIM-5 in members of the Pseudomonas putida group isolated from polluted Nigerian wetlands.</title>
        <authorList>
            <person name="Adelowo O."/>
            <person name="Vollmers J."/>
            <person name="Maeusezahl I."/>
            <person name="Kaster A.-K."/>
            <person name="Mueller J.A."/>
        </authorList>
    </citation>
    <scope>NUCLEOTIDE SEQUENCE [LARGE SCALE GENOMIC DNA]</scope>
    <source>
        <strain evidence="1 2">MR69</strain>
    </source>
</reference>
<dbReference type="InterPro" id="IPR025534">
    <property type="entry name" value="DUF4420"/>
</dbReference>
<dbReference type="RefSeq" id="WP_043935528.1">
    <property type="nucleotide sequence ID" value="NZ_PJCJ01000033.1"/>
</dbReference>
<evidence type="ECO:0000313" key="1">
    <source>
        <dbReference type="EMBL" id="PLV07891.1"/>
    </source>
</evidence>
<evidence type="ECO:0000313" key="2">
    <source>
        <dbReference type="Proteomes" id="UP000234744"/>
    </source>
</evidence>
<name>A0ABX4TUI5_PSEDL</name>
<proteinExistence type="predicted"/>
<protein>
    <submittedName>
        <fullName evidence="1">PD-(D/E)XK motif protein</fullName>
    </submittedName>
</protein>
<dbReference type="Proteomes" id="UP000234744">
    <property type="component" value="Unassembled WGS sequence"/>
</dbReference>
<gene>
    <name evidence="1" type="ORF">CXG47_26805</name>
</gene>
<comment type="caution">
    <text evidence="1">The sequence shown here is derived from an EMBL/GenBank/DDBJ whole genome shotgun (WGS) entry which is preliminary data.</text>
</comment>
<dbReference type="EMBL" id="PJCJ01000033">
    <property type="protein sequence ID" value="PLV07891.1"/>
    <property type="molecule type" value="Genomic_DNA"/>
</dbReference>
<keyword evidence="2" id="KW-1185">Reference proteome</keyword>
<accession>A0ABX4TUI5</accession>